<dbReference type="RefSeq" id="WP_390301713.1">
    <property type="nucleotide sequence ID" value="NZ_JBHULI010000024.1"/>
</dbReference>
<keyword evidence="1" id="KW-0449">Lipoprotein</keyword>
<dbReference type="InterPro" id="IPR007485">
    <property type="entry name" value="LPS_assembly_LptE"/>
</dbReference>
<comment type="caution">
    <text evidence="1">The sequence shown here is derived from an EMBL/GenBank/DDBJ whole genome shotgun (WGS) entry which is preliminary data.</text>
</comment>
<evidence type="ECO:0000313" key="2">
    <source>
        <dbReference type="Proteomes" id="UP001597460"/>
    </source>
</evidence>
<dbReference type="Gene3D" id="3.30.160.150">
    <property type="entry name" value="Lipoprotein like domain"/>
    <property type="match status" value="1"/>
</dbReference>
<dbReference type="EMBL" id="JBHULI010000024">
    <property type="protein sequence ID" value="MFD2532740.1"/>
    <property type="molecule type" value="Genomic_DNA"/>
</dbReference>
<dbReference type="PROSITE" id="PS51257">
    <property type="entry name" value="PROKAR_LIPOPROTEIN"/>
    <property type="match status" value="1"/>
</dbReference>
<proteinExistence type="predicted"/>
<name>A0ABW5JJS8_9BACT</name>
<reference evidence="2" key="1">
    <citation type="journal article" date="2019" name="Int. J. Syst. Evol. Microbiol.">
        <title>The Global Catalogue of Microorganisms (GCM) 10K type strain sequencing project: providing services to taxonomists for standard genome sequencing and annotation.</title>
        <authorList>
            <consortium name="The Broad Institute Genomics Platform"/>
            <consortium name="The Broad Institute Genome Sequencing Center for Infectious Disease"/>
            <person name="Wu L."/>
            <person name="Ma J."/>
        </authorList>
    </citation>
    <scope>NUCLEOTIDE SEQUENCE [LARGE SCALE GENOMIC DNA]</scope>
    <source>
        <strain evidence="2">KCTC 52042</strain>
    </source>
</reference>
<keyword evidence="2" id="KW-1185">Reference proteome</keyword>
<gene>
    <name evidence="1" type="primary">lptE</name>
    <name evidence="1" type="ORF">ACFSVN_09810</name>
</gene>
<accession>A0ABW5JJS8</accession>
<protein>
    <submittedName>
        <fullName evidence="1">LPS assembly lipoprotein LptE</fullName>
    </submittedName>
</protein>
<organism evidence="1 2">
    <name type="scientific">Gracilimonas halophila</name>
    <dbReference type="NCBI Taxonomy" id="1834464"/>
    <lineage>
        <taxon>Bacteria</taxon>
        <taxon>Pseudomonadati</taxon>
        <taxon>Balneolota</taxon>
        <taxon>Balneolia</taxon>
        <taxon>Balneolales</taxon>
        <taxon>Balneolaceae</taxon>
        <taxon>Gracilimonas</taxon>
    </lineage>
</organism>
<dbReference type="Proteomes" id="UP001597460">
    <property type="component" value="Unassembled WGS sequence"/>
</dbReference>
<dbReference type="Pfam" id="PF04390">
    <property type="entry name" value="LptE"/>
    <property type="match status" value="1"/>
</dbReference>
<sequence>MAWTKTWILITLCAAFLFSGCLRYSFTGASIPPGVETIFIPFFPDQSNSGLGDLSNRLNQILINRFVNQSRLQLANNEANADAVLDGVITSYSNRPFSIGGNEQANENQVSITVRATFLYTSNDDPEWNNSFTGTFTYDPSENPIEGESSAANGALEQIANNMFNDAVSNW</sequence>
<evidence type="ECO:0000313" key="1">
    <source>
        <dbReference type="EMBL" id="MFD2532740.1"/>
    </source>
</evidence>